<dbReference type="PANTHER" id="PTHR10925">
    <property type="entry name" value="N-ACETYLTRANSFERASE 10"/>
    <property type="match status" value="1"/>
</dbReference>
<dbReference type="AlphaFoldDB" id="A0AA48HWP3"/>
<organism evidence="11 12">
    <name type="scientific">Planctobacterium marinum</name>
    <dbReference type="NCBI Taxonomy" id="1631968"/>
    <lineage>
        <taxon>Bacteria</taxon>
        <taxon>Pseudomonadati</taxon>
        <taxon>Pseudomonadota</taxon>
        <taxon>Gammaproteobacteria</taxon>
        <taxon>Alteromonadales</taxon>
        <taxon>Alteromonadaceae</taxon>
        <taxon>Planctobacterium</taxon>
    </lineage>
</organism>
<dbReference type="InterPro" id="IPR000182">
    <property type="entry name" value="GNAT_dom"/>
</dbReference>
<keyword evidence="12" id="KW-1185">Reference proteome</keyword>
<comment type="caution">
    <text evidence="9">Lacks conserved residue(s) required for the propagation of feature annotation.</text>
</comment>
<evidence type="ECO:0000256" key="6">
    <source>
        <dbReference type="ARBA" id="ARBA00022840"/>
    </source>
</evidence>
<keyword evidence="3 9" id="KW-0808">Transferase</keyword>
<name>A0AA48HWP3_9ALTE</name>
<dbReference type="CDD" id="cd04301">
    <property type="entry name" value="NAT_SF"/>
    <property type="match status" value="1"/>
</dbReference>
<dbReference type="Gene3D" id="3.40.50.11040">
    <property type="match status" value="1"/>
</dbReference>
<dbReference type="KEGG" id="pmaw:MACH26_27640"/>
<dbReference type="SUPFAM" id="SSF52540">
    <property type="entry name" value="P-loop containing nucleoside triphosphate hydrolases"/>
    <property type="match status" value="1"/>
</dbReference>
<dbReference type="Pfam" id="PF08351">
    <property type="entry name" value="TmcA_N"/>
    <property type="match status" value="1"/>
</dbReference>
<evidence type="ECO:0000259" key="10">
    <source>
        <dbReference type="PROSITE" id="PS51186"/>
    </source>
</evidence>
<evidence type="ECO:0000313" key="11">
    <source>
        <dbReference type="EMBL" id="BDX07243.1"/>
    </source>
</evidence>
<evidence type="ECO:0000256" key="7">
    <source>
        <dbReference type="ARBA" id="ARBA00022884"/>
    </source>
</evidence>
<dbReference type="InterPro" id="IPR038321">
    <property type="entry name" value="TmcA_C_sf"/>
</dbReference>
<keyword evidence="5 9" id="KW-0547">Nucleotide-binding</keyword>
<accession>A0AA48HWP3</accession>
<comment type="subcellular location">
    <subcellularLocation>
        <location evidence="9">Cytoplasm</location>
    </subcellularLocation>
</comment>
<evidence type="ECO:0000256" key="5">
    <source>
        <dbReference type="ARBA" id="ARBA00022741"/>
    </source>
</evidence>
<evidence type="ECO:0000256" key="3">
    <source>
        <dbReference type="ARBA" id="ARBA00022679"/>
    </source>
</evidence>
<dbReference type="InterPro" id="IPR024914">
    <property type="entry name" value="tRNA_acetyltr_TmcA"/>
</dbReference>
<proteinExistence type="inferred from homology"/>
<dbReference type="InterPro" id="IPR016181">
    <property type="entry name" value="Acyl_CoA_acyltransferase"/>
</dbReference>
<dbReference type="Pfam" id="PF05127">
    <property type="entry name" value="NAT10_TcmA_helicase"/>
    <property type="match status" value="1"/>
</dbReference>
<dbReference type="InterPro" id="IPR027417">
    <property type="entry name" value="P-loop_NTPase"/>
</dbReference>
<feature type="binding site" evidence="9">
    <location>
        <position position="186"/>
    </location>
    <ligand>
        <name>ATP</name>
        <dbReference type="ChEBI" id="CHEBI:30616"/>
    </ligand>
</feature>
<dbReference type="PANTHER" id="PTHR10925:SF5">
    <property type="entry name" value="RNA CYTIDINE ACETYLTRANSFERASE"/>
    <property type="match status" value="1"/>
</dbReference>
<dbReference type="PROSITE" id="PS51186">
    <property type="entry name" value="GNAT"/>
    <property type="match status" value="1"/>
</dbReference>
<dbReference type="EMBL" id="AP027272">
    <property type="protein sequence ID" value="BDX07243.1"/>
    <property type="molecule type" value="Genomic_DNA"/>
</dbReference>
<keyword evidence="6 9" id="KW-0067">ATP-binding</keyword>
<keyword evidence="4 9" id="KW-0819">tRNA processing</keyword>
<keyword evidence="7 9" id="KW-0694">RNA-binding</keyword>
<evidence type="ECO:0000256" key="1">
    <source>
        <dbReference type="ARBA" id="ARBA00022490"/>
    </source>
</evidence>
<dbReference type="GO" id="GO:0000049">
    <property type="term" value="F:tRNA binding"/>
    <property type="evidence" value="ECO:0007669"/>
    <property type="project" value="UniProtKB-UniRule"/>
</dbReference>
<evidence type="ECO:0000256" key="9">
    <source>
        <dbReference type="HAMAP-Rule" id="MF_01886"/>
    </source>
</evidence>
<evidence type="ECO:0000256" key="8">
    <source>
        <dbReference type="ARBA" id="ARBA00023315"/>
    </source>
</evidence>
<keyword evidence="2 9" id="KW-0820">tRNA-binding</keyword>
<dbReference type="GO" id="GO:1990883">
    <property type="term" value="F:18S rRNA cytidine N-acetyltransferase activity"/>
    <property type="evidence" value="ECO:0007669"/>
    <property type="project" value="TreeGrafter"/>
</dbReference>
<keyword evidence="8 9" id="KW-0012">Acyltransferase</keyword>
<feature type="domain" description="N-acetyltransferase" evidence="10">
    <location>
        <begin position="384"/>
        <end position="575"/>
    </location>
</feature>
<comment type="function">
    <text evidence="9">Catalyzes the formation of N(4)-acetylcytidine (ac(4)C) at the wobble position of tRNA(Met), by using acetyl-CoA as an acetyl donor and ATP (or GTP).</text>
</comment>
<dbReference type="GO" id="GO:0051392">
    <property type="term" value="F:tRNA cytidine N4-acetyltransferase activity"/>
    <property type="evidence" value="ECO:0007669"/>
    <property type="project" value="UniProtKB-UniRule"/>
</dbReference>
<reference evidence="11" key="1">
    <citation type="submission" date="2023-01" db="EMBL/GenBank/DDBJ databases">
        <title>Complete genome sequence of Planctobacterium marinum strain Dej080120_11.</title>
        <authorList>
            <person name="Ueki S."/>
            <person name="Maruyama F."/>
        </authorList>
    </citation>
    <scope>NUCLEOTIDE SEQUENCE</scope>
    <source>
        <strain evidence="11">Dej080120_11</strain>
    </source>
</reference>
<evidence type="ECO:0000256" key="2">
    <source>
        <dbReference type="ARBA" id="ARBA00022555"/>
    </source>
</evidence>
<evidence type="ECO:0000256" key="4">
    <source>
        <dbReference type="ARBA" id="ARBA00022694"/>
    </source>
</evidence>
<dbReference type="InterPro" id="IPR032672">
    <property type="entry name" value="TmcA/NAT10/Kre33"/>
</dbReference>
<dbReference type="GO" id="GO:0002101">
    <property type="term" value="P:tRNA wobble cytosine modification"/>
    <property type="evidence" value="ECO:0007669"/>
    <property type="project" value="UniProtKB-UniRule"/>
</dbReference>
<dbReference type="EC" id="2.3.1.193" evidence="9"/>
<dbReference type="GO" id="GO:0051391">
    <property type="term" value="P:tRNA acetylation"/>
    <property type="evidence" value="ECO:0007669"/>
    <property type="project" value="UniProtKB-UniRule"/>
</dbReference>
<evidence type="ECO:0000313" key="12">
    <source>
        <dbReference type="Proteomes" id="UP001333710"/>
    </source>
</evidence>
<dbReference type="InterPro" id="IPR007807">
    <property type="entry name" value="TcmA/NAT10_helicase"/>
</dbReference>
<comment type="similarity">
    <text evidence="9">Belongs to the TmcA family.</text>
</comment>
<dbReference type="Pfam" id="PF13718">
    <property type="entry name" value="GNAT_acetyltr_2"/>
    <property type="match status" value="2"/>
</dbReference>
<dbReference type="RefSeq" id="WP_338293223.1">
    <property type="nucleotide sequence ID" value="NZ_AP027272.1"/>
</dbReference>
<dbReference type="GO" id="GO:1904812">
    <property type="term" value="P:rRNA acetylation involved in maturation of SSU-rRNA"/>
    <property type="evidence" value="ECO:0007669"/>
    <property type="project" value="TreeGrafter"/>
</dbReference>
<comment type="catalytic activity">
    <reaction evidence="9">
        <text>cytidine(34) in elongator tRNA(Met) + acetyl-CoA + ATP + H2O = N(4)-acetylcytidine(34) in elongator tRNA(Met) + ADP + phosphate + CoA + H(+)</text>
        <dbReference type="Rhea" id="RHEA:43788"/>
        <dbReference type="Rhea" id="RHEA-COMP:10693"/>
        <dbReference type="Rhea" id="RHEA-COMP:10694"/>
        <dbReference type="ChEBI" id="CHEBI:15377"/>
        <dbReference type="ChEBI" id="CHEBI:15378"/>
        <dbReference type="ChEBI" id="CHEBI:30616"/>
        <dbReference type="ChEBI" id="CHEBI:43474"/>
        <dbReference type="ChEBI" id="CHEBI:57287"/>
        <dbReference type="ChEBI" id="CHEBI:57288"/>
        <dbReference type="ChEBI" id="CHEBI:74900"/>
        <dbReference type="ChEBI" id="CHEBI:82748"/>
        <dbReference type="ChEBI" id="CHEBI:456216"/>
        <dbReference type="EC" id="2.3.1.193"/>
    </reaction>
</comment>
<dbReference type="Gene3D" id="1.20.120.890">
    <property type="entry name" value="tRNA(Met) cytidine acetyltransferase, tail domain"/>
    <property type="match status" value="1"/>
</dbReference>
<feature type="binding site" evidence="9">
    <location>
        <begin position="494"/>
        <end position="496"/>
    </location>
    <ligand>
        <name>acetyl-CoA</name>
        <dbReference type="ChEBI" id="CHEBI:57288"/>
    </ligand>
</feature>
<dbReference type="InterPro" id="IPR013562">
    <property type="entry name" value="TmcA/NAT10_N"/>
</dbReference>
<feature type="binding site" evidence="9">
    <location>
        <position position="344"/>
    </location>
    <ligand>
        <name>ATP</name>
        <dbReference type="ChEBI" id="CHEBI:30616"/>
    </ligand>
</feature>
<dbReference type="HAMAP" id="MF_01886">
    <property type="entry name" value="tRNA_acetyltr_TmcA"/>
    <property type="match status" value="1"/>
</dbReference>
<sequence length="704" mass="79280">MDAQLQSFIQERIAALHHRQLLVISGTEVWGINQVEQLINAIPSPLMQTFTLLTCNTPVKEGINQSVTNNSQYRYHLGREYDWVIYNAWQGLRANALAALAGTVKKNGLMILLCPELSSWPTYNDPYQANRISFGEIDNLKSSNFIAQLVSQIQQDPLVLLLNDRGFTGKNYAVETGQHSAHLTEQRAVIEQIKKVATGHRKRPLVITADRGRGKTAALGIASGELSKEGQKRILVTAPQKASVETLFQHAQSISPSAHEHVQFVALDELIINQPAADLLLVDEAAAIPVYQLQTLTERYHRIVFSSTIHGYEGSGRGFEVRFKPWLTKYRPEGSFSSLSLPFRWYENDALEQFWWRALHLRKTAGATPEVLQKNSINIEALSGEQLIADPDLLNAVFSLLVDAHYQTSPDDLMALLDAPEQRLFVLFNGHHTANNLIAAVCGNIEGGFDDEELMQAIVAGQRRVQGHMLAQQIAYGNANTQYLSKLFFRVIRIAVAESHRSHGLGKRLIEFVARWCRANDIDYLGSSFGATAKLLKFWQQSGCEPVLLGFHRDKATAEYNLTVLRAITEQVSDAMPEIQQNFARLLRFHLSGLYQNLDITLYSRLAQSNDLSQHLALTEEYAKNSLHLFCCGNRSLELSAPVLEILALRYIVKSDQPKELPELLIDWLLKRYSQKALITRHKLVGKKQLNSQLRDCAKMLLRE</sequence>
<dbReference type="SUPFAM" id="SSF55729">
    <property type="entry name" value="Acyl-CoA N-acyltransferases (Nat)"/>
    <property type="match status" value="1"/>
</dbReference>
<protein>
    <recommendedName>
        <fullName evidence="9">tRNA(Met) cytidine acetyltransferase TmcA</fullName>
        <ecNumber evidence="9">2.3.1.193</ecNumber>
    </recommendedName>
</protein>
<keyword evidence="1 9" id="KW-0963">Cytoplasm</keyword>
<gene>
    <name evidence="9 11" type="primary">tmcA</name>
    <name evidence="11" type="ORF">MACH26_27640</name>
</gene>
<dbReference type="Gene3D" id="3.40.50.300">
    <property type="entry name" value="P-loop containing nucleotide triphosphate hydrolases"/>
    <property type="match status" value="1"/>
</dbReference>
<dbReference type="GO" id="GO:0005737">
    <property type="term" value="C:cytoplasm"/>
    <property type="evidence" value="ECO:0007669"/>
    <property type="project" value="UniProtKB-SubCell"/>
</dbReference>
<dbReference type="GO" id="GO:0005524">
    <property type="term" value="F:ATP binding"/>
    <property type="evidence" value="ECO:0007669"/>
    <property type="project" value="UniProtKB-UniRule"/>
</dbReference>
<dbReference type="Gene3D" id="3.40.630.30">
    <property type="match status" value="1"/>
</dbReference>
<dbReference type="Proteomes" id="UP001333710">
    <property type="component" value="Chromosome"/>
</dbReference>